<accession>A0A7W7CDA6</accession>
<dbReference type="Pfam" id="PF13483">
    <property type="entry name" value="Lactamase_B_3"/>
    <property type="match status" value="1"/>
</dbReference>
<gene>
    <name evidence="2" type="ORF">HNR67_005180</name>
</gene>
<proteinExistence type="predicted"/>
<dbReference type="AlphaFoldDB" id="A0A7W7CDA6"/>
<dbReference type="PANTHER" id="PTHR43546:SF3">
    <property type="entry name" value="UPF0173 METAL-DEPENDENT HYDROLASE MJ1163"/>
    <property type="match status" value="1"/>
</dbReference>
<keyword evidence="3" id="KW-1185">Reference proteome</keyword>
<dbReference type="Gene3D" id="3.60.15.10">
    <property type="entry name" value="Ribonuclease Z/Hydroxyacylglutathione hydrolase-like"/>
    <property type="match status" value="1"/>
</dbReference>
<dbReference type="EMBL" id="JACHMH010000001">
    <property type="protein sequence ID" value="MBB4679062.1"/>
    <property type="molecule type" value="Genomic_DNA"/>
</dbReference>
<reference evidence="2 3" key="1">
    <citation type="submission" date="2020-08" db="EMBL/GenBank/DDBJ databases">
        <title>Sequencing the genomes of 1000 actinobacteria strains.</title>
        <authorList>
            <person name="Klenk H.-P."/>
        </authorList>
    </citation>
    <scope>NUCLEOTIDE SEQUENCE [LARGE SCALE GENOMIC DNA]</scope>
    <source>
        <strain evidence="2 3">DSM 44230</strain>
    </source>
</reference>
<protein>
    <submittedName>
        <fullName evidence="2">L-ascorbate metabolism protein UlaG (Beta-lactamase superfamily)</fullName>
    </submittedName>
</protein>
<dbReference type="InterPro" id="IPR036866">
    <property type="entry name" value="RibonucZ/Hydroxyglut_hydro"/>
</dbReference>
<evidence type="ECO:0000259" key="1">
    <source>
        <dbReference type="SMART" id="SM00849"/>
    </source>
</evidence>
<organism evidence="2 3">
    <name type="scientific">Crossiella cryophila</name>
    <dbReference type="NCBI Taxonomy" id="43355"/>
    <lineage>
        <taxon>Bacteria</taxon>
        <taxon>Bacillati</taxon>
        <taxon>Actinomycetota</taxon>
        <taxon>Actinomycetes</taxon>
        <taxon>Pseudonocardiales</taxon>
        <taxon>Pseudonocardiaceae</taxon>
        <taxon>Crossiella</taxon>
    </lineage>
</organism>
<evidence type="ECO:0000313" key="3">
    <source>
        <dbReference type="Proteomes" id="UP000533598"/>
    </source>
</evidence>
<sequence>MRLTKYGHACVRVEHEGETIVLDPGAFTEPEALTGATAVLITHEHFDHFDGDRLRQALETDPALRVWTTDSVAAQLTGLGGRVTAVGHGDRFDIGAVEVEVHGSWHAEIHPDLPLVRNSGFLLGGTVFHPGDALTVPERPVDTLLLPLHAPWSRVAHLIDYVRSVKPRQAYQVHDVLLSDTGRALTSSMLGERGPGTGAPLTLLATGESVELPA</sequence>
<dbReference type="InterPro" id="IPR050114">
    <property type="entry name" value="UPF0173_UPF0282_UlaG_hydrolase"/>
</dbReference>
<dbReference type="Proteomes" id="UP000533598">
    <property type="component" value="Unassembled WGS sequence"/>
</dbReference>
<name>A0A7W7CDA6_9PSEU</name>
<dbReference type="InterPro" id="IPR001279">
    <property type="entry name" value="Metallo-B-lactamas"/>
</dbReference>
<comment type="caution">
    <text evidence="2">The sequence shown here is derived from an EMBL/GenBank/DDBJ whole genome shotgun (WGS) entry which is preliminary data.</text>
</comment>
<dbReference type="PANTHER" id="PTHR43546">
    <property type="entry name" value="UPF0173 METAL-DEPENDENT HYDROLASE MJ1163-RELATED"/>
    <property type="match status" value="1"/>
</dbReference>
<evidence type="ECO:0000313" key="2">
    <source>
        <dbReference type="EMBL" id="MBB4679062.1"/>
    </source>
</evidence>
<feature type="domain" description="Metallo-beta-lactamase" evidence="1">
    <location>
        <begin position="7"/>
        <end position="174"/>
    </location>
</feature>
<dbReference type="RefSeq" id="WP_185004855.1">
    <property type="nucleotide sequence ID" value="NZ_BAAAUI010000046.1"/>
</dbReference>
<dbReference type="SMART" id="SM00849">
    <property type="entry name" value="Lactamase_B"/>
    <property type="match status" value="1"/>
</dbReference>
<dbReference type="SUPFAM" id="SSF56281">
    <property type="entry name" value="Metallo-hydrolase/oxidoreductase"/>
    <property type="match status" value="1"/>
</dbReference>